<accession>A0A0A9FQT3</accession>
<feature type="compositionally biased region" description="Low complexity" evidence="1">
    <location>
        <begin position="48"/>
        <end position="65"/>
    </location>
</feature>
<organism evidence="2">
    <name type="scientific">Arundo donax</name>
    <name type="common">Giant reed</name>
    <name type="synonym">Donax arundinaceus</name>
    <dbReference type="NCBI Taxonomy" id="35708"/>
    <lineage>
        <taxon>Eukaryota</taxon>
        <taxon>Viridiplantae</taxon>
        <taxon>Streptophyta</taxon>
        <taxon>Embryophyta</taxon>
        <taxon>Tracheophyta</taxon>
        <taxon>Spermatophyta</taxon>
        <taxon>Magnoliopsida</taxon>
        <taxon>Liliopsida</taxon>
        <taxon>Poales</taxon>
        <taxon>Poaceae</taxon>
        <taxon>PACMAD clade</taxon>
        <taxon>Arundinoideae</taxon>
        <taxon>Arundineae</taxon>
        <taxon>Arundo</taxon>
    </lineage>
</organism>
<sequence length="72" mass="7002">MGVMSPASGRETATMEARGSSSNTRAASGTRSDAEFDAARTSGRRSGAEAGAPSPSPSVGSSSPRSGGGIRA</sequence>
<proteinExistence type="predicted"/>
<dbReference type="AlphaFoldDB" id="A0A0A9FQT3"/>
<reference evidence="2" key="2">
    <citation type="journal article" date="2015" name="Data Brief">
        <title>Shoot transcriptome of the giant reed, Arundo donax.</title>
        <authorList>
            <person name="Barrero R.A."/>
            <person name="Guerrero F.D."/>
            <person name="Moolhuijzen P."/>
            <person name="Goolsby J.A."/>
            <person name="Tidwell J."/>
            <person name="Bellgard S.E."/>
            <person name="Bellgard M.I."/>
        </authorList>
    </citation>
    <scope>NUCLEOTIDE SEQUENCE</scope>
    <source>
        <tissue evidence="2">Shoot tissue taken approximately 20 cm above the soil surface</tissue>
    </source>
</reference>
<reference evidence="2" key="1">
    <citation type="submission" date="2014-09" db="EMBL/GenBank/DDBJ databases">
        <authorList>
            <person name="Magalhaes I.L.F."/>
            <person name="Oliveira U."/>
            <person name="Santos F.R."/>
            <person name="Vidigal T.H.D.A."/>
            <person name="Brescovit A.D."/>
            <person name="Santos A.J."/>
        </authorList>
    </citation>
    <scope>NUCLEOTIDE SEQUENCE</scope>
    <source>
        <tissue evidence="2">Shoot tissue taken approximately 20 cm above the soil surface</tissue>
    </source>
</reference>
<dbReference type="EMBL" id="GBRH01187228">
    <property type="protein sequence ID" value="JAE10668.1"/>
    <property type="molecule type" value="Transcribed_RNA"/>
</dbReference>
<feature type="region of interest" description="Disordered" evidence="1">
    <location>
        <begin position="1"/>
        <end position="72"/>
    </location>
</feature>
<evidence type="ECO:0000256" key="1">
    <source>
        <dbReference type="SAM" id="MobiDB-lite"/>
    </source>
</evidence>
<evidence type="ECO:0000313" key="2">
    <source>
        <dbReference type="EMBL" id="JAE10668.1"/>
    </source>
</evidence>
<feature type="compositionally biased region" description="Polar residues" evidence="1">
    <location>
        <begin position="19"/>
        <end position="31"/>
    </location>
</feature>
<protein>
    <submittedName>
        <fullName evidence="2">Uncharacterized protein</fullName>
    </submittedName>
</protein>
<name>A0A0A9FQT3_ARUDO</name>